<name>A0A1I7WH66_HETBA</name>
<accession>A0A1I7WH66</accession>
<evidence type="ECO:0000313" key="2">
    <source>
        <dbReference type="Proteomes" id="UP000095283"/>
    </source>
</evidence>
<keyword evidence="1" id="KW-0472">Membrane</keyword>
<evidence type="ECO:0000256" key="1">
    <source>
        <dbReference type="SAM" id="Phobius"/>
    </source>
</evidence>
<keyword evidence="2" id="KW-1185">Reference proteome</keyword>
<reference evidence="3" key="1">
    <citation type="submission" date="2016-11" db="UniProtKB">
        <authorList>
            <consortium name="WormBaseParasite"/>
        </authorList>
    </citation>
    <scope>IDENTIFICATION</scope>
</reference>
<dbReference type="WBParaSite" id="Hba_04311">
    <property type="protein sequence ID" value="Hba_04311"/>
    <property type="gene ID" value="Hba_04311"/>
</dbReference>
<evidence type="ECO:0000313" key="3">
    <source>
        <dbReference type="WBParaSite" id="Hba_04311"/>
    </source>
</evidence>
<feature type="transmembrane region" description="Helical" evidence="1">
    <location>
        <begin position="20"/>
        <end position="45"/>
    </location>
</feature>
<keyword evidence="1" id="KW-0812">Transmembrane</keyword>
<keyword evidence="1" id="KW-1133">Transmembrane helix</keyword>
<organism evidence="2 3">
    <name type="scientific">Heterorhabditis bacteriophora</name>
    <name type="common">Entomopathogenic nematode worm</name>
    <dbReference type="NCBI Taxonomy" id="37862"/>
    <lineage>
        <taxon>Eukaryota</taxon>
        <taxon>Metazoa</taxon>
        <taxon>Ecdysozoa</taxon>
        <taxon>Nematoda</taxon>
        <taxon>Chromadorea</taxon>
        <taxon>Rhabditida</taxon>
        <taxon>Rhabditina</taxon>
        <taxon>Rhabditomorpha</taxon>
        <taxon>Strongyloidea</taxon>
        <taxon>Heterorhabditidae</taxon>
        <taxon>Heterorhabditis</taxon>
    </lineage>
</organism>
<dbReference type="AlphaFoldDB" id="A0A1I7WH66"/>
<proteinExistence type="predicted"/>
<sequence>MGYRDELEPYDRLNPRSVPSIIAYSGFPLSTIFSLQLHIVNPIILRLNICIYRNRTIAI</sequence>
<protein>
    <submittedName>
        <fullName evidence="3">Uncharacterized protein</fullName>
    </submittedName>
</protein>
<dbReference type="Proteomes" id="UP000095283">
    <property type="component" value="Unplaced"/>
</dbReference>